<feature type="transmembrane region" description="Helical" evidence="2">
    <location>
        <begin position="184"/>
        <end position="205"/>
    </location>
</feature>
<accession>A0A941ER50</accession>
<dbReference type="RefSeq" id="WP_212530926.1">
    <property type="nucleotide sequence ID" value="NZ_JAGSOG010000143.1"/>
</dbReference>
<feature type="transmembrane region" description="Helical" evidence="2">
    <location>
        <begin position="68"/>
        <end position="87"/>
    </location>
</feature>
<dbReference type="Pfam" id="PF03729">
    <property type="entry name" value="DUF308"/>
    <property type="match status" value="2"/>
</dbReference>
<dbReference type="PANTHER" id="PTHR34989:SF1">
    <property type="entry name" value="PROTEIN HDED"/>
    <property type="match status" value="1"/>
</dbReference>
<keyword evidence="2" id="KW-0812">Transmembrane</keyword>
<name>A0A941ER50_9ACTN</name>
<feature type="transmembrane region" description="Helical" evidence="2">
    <location>
        <begin position="41"/>
        <end position="62"/>
    </location>
</feature>
<dbReference type="AlphaFoldDB" id="A0A941ER50"/>
<evidence type="ECO:0000256" key="2">
    <source>
        <dbReference type="SAM" id="Phobius"/>
    </source>
</evidence>
<feature type="region of interest" description="Disordered" evidence="1">
    <location>
        <begin position="1"/>
        <end position="29"/>
    </location>
</feature>
<feature type="transmembrane region" description="Helical" evidence="2">
    <location>
        <begin position="160"/>
        <end position="178"/>
    </location>
</feature>
<dbReference type="InterPro" id="IPR052712">
    <property type="entry name" value="Acid_resist_chaperone_HdeD"/>
</dbReference>
<reference evidence="3" key="1">
    <citation type="submission" date="2021-04" db="EMBL/GenBank/DDBJ databases">
        <title>Genome based classification of Actinospica acidithermotolerans sp. nov., an actinobacterium isolated from an Indonesian hot spring.</title>
        <authorList>
            <person name="Kusuma A.B."/>
            <person name="Putra K.E."/>
            <person name="Nafisah S."/>
            <person name="Loh J."/>
            <person name="Nouioui I."/>
            <person name="Goodfellow M."/>
        </authorList>
    </citation>
    <scope>NUCLEOTIDE SEQUENCE</scope>
    <source>
        <strain evidence="3">CSCA 57</strain>
    </source>
</reference>
<dbReference type="PANTHER" id="PTHR34989">
    <property type="entry name" value="PROTEIN HDED"/>
    <property type="match status" value="1"/>
</dbReference>
<protein>
    <submittedName>
        <fullName evidence="3">DUF308 domain-containing protein</fullName>
    </submittedName>
</protein>
<dbReference type="GO" id="GO:0005886">
    <property type="term" value="C:plasma membrane"/>
    <property type="evidence" value="ECO:0007669"/>
    <property type="project" value="TreeGrafter"/>
</dbReference>
<dbReference type="EMBL" id="JAGSOG010000143">
    <property type="protein sequence ID" value="MBR7836447.1"/>
    <property type="molecule type" value="Genomic_DNA"/>
</dbReference>
<feature type="transmembrane region" description="Helical" evidence="2">
    <location>
        <begin position="128"/>
        <end position="148"/>
    </location>
</feature>
<evidence type="ECO:0000313" key="3">
    <source>
        <dbReference type="EMBL" id="MBR7836447.1"/>
    </source>
</evidence>
<gene>
    <name evidence="3" type="ORF">KDL01_24430</name>
</gene>
<dbReference type="InterPro" id="IPR005325">
    <property type="entry name" value="DUF308_memb"/>
</dbReference>
<comment type="caution">
    <text evidence="3">The sequence shown here is derived from an EMBL/GenBank/DDBJ whole genome shotgun (WGS) entry which is preliminary data.</text>
</comment>
<feature type="compositionally biased region" description="Gly residues" evidence="1">
    <location>
        <begin position="9"/>
        <end position="29"/>
    </location>
</feature>
<dbReference type="Proteomes" id="UP000675781">
    <property type="component" value="Unassembled WGS sequence"/>
</dbReference>
<evidence type="ECO:0000256" key="1">
    <source>
        <dbReference type="SAM" id="MobiDB-lite"/>
    </source>
</evidence>
<sequence length="222" mass="22983">MSEPIEGEVVGGGTGTSGAGGGAGGPGGPRRGLDPARFQRMWLLPVGFGVAGVVLGVLVVVWPGHTVSALTFLFGIYLLLTGLYRFVTAIQLKGVEPVARVVAVVLAVLSVAFGVLCVARPFHTASTLALVIGVFWLASGALTVFGAWQRSRRTPGRSPGLAGGVFAMIIGLLIMAFPGASLVVLAWILGCWLIFFGVSAVATGLTARKLLERARSAPLYWP</sequence>
<proteinExistence type="predicted"/>
<keyword evidence="2" id="KW-1133">Transmembrane helix</keyword>
<keyword evidence="2" id="KW-0472">Membrane</keyword>
<evidence type="ECO:0000313" key="4">
    <source>
        <dbReference type="Proteomes" id="UP000675781"/>
    </source>
</evidence>
<keyword evidence="4" id="KW-1185">Reference proteome</keyword>
<organism evidence="3 4">
    <name type="scientific">Actinospica durhamensis</name>
    <dbReference type="NCBI Taxonomy" id="1508375"/>
    <lineage>
        <taxon>Bacteria</taxon>
        <taxon>Bacillati</taxon>
        <taxon>Actinomycetota</taxon>
        <taxon>Actinomycetes</taxon>
        <taxon>Catenulisporales</taxon>
        <taxon>Actinospicaceae</taxon>
        <taxon>Actinospica</taxon>
    </lineage>
</organism>
<feature type="transmembrane region" description="Helical" evidence="2">
    <location>
        <begin position="99"/>
        <end position="122"/>
    </location>
</feature>